<evidence type="ECO:0000313" key="1">
    <source>
        <dbReference type="EMBL" id="KAK9905757.1"/>
    </source>
</evidence>
<comment type="caution">
    <text evidence="1">The sequence shown here is derived from an EMBL/GenBank/DDBJ whole genome shotgun (WGS) entry which is preliminary data.</text>
</comment>
<organism evidence="1 2">
    <name type="scientific">Coccomyxa subellipsoidea</name>
    <dbReference type="NCBI Taxonomy" id="248742"/>
    <lineage>
        <taxon>Eukaryota</taxon>
        <taxon>Viridiplantae</taxon>
        <taxon>Chlorophyta</taxon>
        <taxon>core chlorophytes</taxon>
        <taxon>Trebouxiophyceae</taxon>
        <taxon>Trebouxiophyceae incertae sedis</taxon>
        <taxon>Coccomyxaceae</taxon>
        <taxon>Coccomyxa</taxon>
    </lineage>
</organism>
<dbReference type="Proteomes" id="UP001491310">
    <property type="component" value="Unassembled WGS sequence"/>
</dbReference>
<dbReference type="EMBL" id="JALJOT010000011">
    <property type="protein sequence ID" value="KAK9905757.1"/>
    <property type="molecule type" value="Genomic_DNA"/>
</dbReference>
<evidence type="ECO:0008006" key="3">
    <source>
        <dbReference type="Google" id="ProtNLM"/>
    </source>
</evidence>
<dbReference type="PANTHER" id="PTHR43975:SF2">
    <property type="entry name" value="EG:BACR7A4.14 PROTEIN-RELATED"/>
    <property type="match status" value="1"/>
</dbReference>
<dbReference type="PRINTS" id="PR00081">
    <property type="entry name" value="GDHRDH"/>
</dbReference>
<dbReference type="Gene3D" id="3.40.50.720">
    <property type="entry name" value="NAD(P)-binding Rossmann-like Domain"/>
    <property type="match status" value="1"/>
</dbReference>
<proteinExistence type="predicted"/>
<gene>
    <name evidence="1" type="ORF">WJX75_005809</name>
</gene>
<dbReference type="Pfam" id="PF13561">
    <property type="entry name" value="adh_short_C2"/>
    <property type="match status" value="1"/>
</dbReference>
<evidence type="ECO:0000313" key="2">
    <source>
        <dbReference type="Proteomes" id="UP001491310"/>
    </source>
</evidence>
<dbReference type="InterPro" id="IPR036291">
    <property type="entry name" value="NAD(P)-bd_dom_sf"/>
</dbReference>
<dbReference type="SUPFAM" id="SSF51735">
    <property type="entry name" value="NAD(P)-binding Rossmann-fold domains"/>
    <property type="match status" value="1"/>
</dbReference>
<accession>A0ABR2YHZ3</accession>
<keyword evidence="2" id="KW-1185">Reference proteome</keyword>
<name>A0ABR2YHZ3_9CHLO</name>
<reference evidence="1 2" key="1">
    <citation type="journal article" date="2024" name="Nat. Commun.">
        <title>Phylogenomics reveals the evolutionary origins of lichenization in chlorophyte algae.</title>
        <authorList>
            <person name="Puginier C."/>
            <person name="Libourel C."/>
            <person name="Otte J."/>
            <person name="Skaloud P."/>
            <person name="Haon M."/>
            <person name="Grisel S."/>
            <person name="Petersen M."/>
            <person name="Berrin J.G."/>
            <person name="Delaux P.M."/>
            <person name="Dal Grande F."/>
            <person name="Keller J."/>
        </authorList>
    </citation>
    <scope>NUCLEOTIDE SEQUENCE [LARGE SCALE GENOMIC DNA]</scope>
    <source>
        <strain evidence="1 2">SAG 216-7</strain>
    </source>
</reference>
<protein>
    <recommendedName>
        <fullName evidence="3">NAD(P)-binding protein</fullName>
    </recommendedName>
</protein>
<dbReference type="InterPro" id="IPR002347">
    <property type="entry name" value="SDR_fam"/>
</dbReference>
<sequence>MIRHQGKRVLITGGSAGICKATAFAFDANGCSVAVLGRRLERLDAVASQLKHGVSIVADLTKEDDMKRAIQEAIEKIGSLDILVNNGGVNMADMGGKDEAAFISNFKLHVTGNLTLIRAAEEELIKKGAVIKISAGLAIMPTDKLTAYGVAKAAQNKLTKDLAFEFASKGVRVNSILPGGVDTEVFDTMAEGLGVPKEDILAKMAKSHAMKRVAEPEEVAAPIVFLASKAASFITGVNLLVDGGATLG</sequence>
<dbReference type="PRINTS" id="PR00080">
    <property type="entry name" value="SDRFAMILY"/>
</dbReference>
<dbReference type="PANTHER" id="PTHR43975">
    <property type="entry name" value="ZGC:101858"/>
    <property type="match status" value="1"/>
</dbReference>